<dbReference type="FunCoup" id="A0A482XMT2">
    <property type="interactions" value="1273"/>
</dbReference>
<keyword evidence="9 12" id="KW-0472">Membrane</keyword>
<dbReference type="Pfam" id="PF02628">
    <property type="entry name" value="COX15-CtaA"/>
    <property type="match status" value="2"/>
</dbReference>
<evidence type="ECO:0000256" key="2">
    <source>
        <dbReference type="ARBA" id="ARBA00004141"/>
    </source>
</evidence>
<evidence type="ECO:0000256" key="9">
    <source>
        <dbReference type="ARBA" id="ARBA00023136"/>
    </source>
</evidence>
<evidence type="ECO:0000256" key="6">
    <source>
        <dbReference type="ARBA" id="ARBA00023002"/>
    </source>
</evidence>
<dbReference type="PANTHER" id="PTHR23289">
    <property type="entry name" value="CYTOCHROME C OXIDASE ASSEMBLY PROTEIN COX15"/>
    <property type="match status" value="1"/>
</dbReference>
<reference evidence="13 14" key="1">
    <citation type="journal article" date="2017" name="Gigascience">
        <title>Genome sequence of the small brown planthopper, Laodelphax striatellus.</title>
        <authorList>
            <person name="Zhu J."/>
            <person name="Jiang F."/>
            <person name="Wang X."/>
            <person name="Yang P."/>
            <person name="Bao Y."/>
            <person name="Zhao W."/>
            <person name="Wang W."/>
            <person name="Lu H."/>
            <person name="Wang Q."/>
            <person name="Cui N."/>
            <person name="Li J."/>
            <person name="Chen X."/>
            <person name="Luo L."/>
            <person name="Yu J."/>
            <person name="Kang L."/>
            <person name="Cui F."/>
        </authorList>
    </citation>
    <scope>NUCLEOTIDE SEQUENCE [LARGE SCALE GENOMIC DNA]</scope>
    <source>
        <strain evidence="13">Lst14</strain>
    </source>
</reference>
<evidence type="ECO:0000256" key="4">
    <source>
        <dbReference type="ARBA" id="ARBA00022723"/>
    </source>
</evidence>
<evidence type="ECO:0000256" key="11">
    <source>
        <dbReference type="ARBA" id="ARBA00048044"/>
    </source>
</evidence>
<feature type="transmembrane region" description="Helical" evidence="12">
    <location>
        <begin position="222"/>
        <end position="240"/>
    </location>
</feature>
<evidence type="ECO:0008006" key="15">
    <source>
        <dbReference type="Google" id="ProtNLM"/>
    </source>
</evidence>
<comment type="caution">
    <text evidence="13">The sequence shown here is derived from an EMBL/GenBank/DDBJ whole genome shotgun (WGS) entry which is preliminary data.</text>
</comment>
<dbReference type="PANTHER" id="PTHR23289:SF2">
    <property type="entry name" value="CYTOCHROME C OXIDASE ASSEMBLY PROTEIN COX15 HOMOLOG"/>
    <property type="match status" value="1"/>
</dbReference>
<dbReference type="GO" id="GO:0046872">
    <property type="term" value="F:metal ion binding"/>
    <property type="evidence" value="ECO:0007669"/>
    <property type="project" value="UniProtKB-KW"/>
</dbReference>
<dbReference type="GO" id="GO:0005743">
    <property type="term" value="C:mitochondrial inner membrane"/>
    <property type="evidence" value="ECO:0007669"/>
    <property type="project" value="TreeGrafter"/>
</dbReference>
<accession>A0A482XMT2</accession>
<feature type="transmembrane region" description="Helical" evidence="12">
    <location>
        <begin position="199"/>
        <end position="216"/>
    </location>
</feature>
<dbReference type="InterPro" id="IPR023754">
    <property type="entry name" value="HemeA_Synthase_type2"/>
</dbReference>
<dbReference type="STRING" id="195883.A0A482XMT2"/>
<dbReference type="AlphaFoldDB" id="A0A482XMT2"/>
<dbReference type="OrthoDB" id="1726137at2759"/>
<name>A0A482XMT2_LAOST</name>
<comment type="pathway">
    <text evidence="10">Porphyrin-containing compound metabolism; heme A biosynthesis; heme A from heme O: step 1/1.</text>
</comment>
<dbReference type="GO" id="GO:0016653">
    <property type="term" value="F:oxidoreductase activity, acting on NAD(P)H, heme protein as acceptor"/>
    <property type="evidence" value="ECO:0007669"/>
    <property type="project" value="TreeGrafter"/>
</dbReference>
<sequence>MLSVRIHSFACRKFLQLSGYQGIGTTPLKSVIQQKFHLFRPRCQLSKSETQLHSSGKLSLGKRLQTTAAIGIEQAVAKPTNNKAVGYWLLGCSGMVFGAVILGGVTRLTESGLSMVTWRLLGEKLPITEAEWKAEFSKYQEYPEYKMKNQNITLEEFKWIWWMEYGHRMWGRLIGACFYLPATLFWAKGWLTPVMKKRVVVFGALIAAQFKWIWWMEYGHRMWGRLIGACFYLPATLFWAKGWLTPVMKKRVVVFGALIAAQINYAISMFLISGAFVAGLDAGLVYNSFPYMGNGLIPSDILSMKPAITNFTENPTTVQFDHRILGTTTLCLISAMWLLSRKRTLPPRAYKAATAMATMAWMQVALGISTLLMYVPVPLAAAHQSGSLVLLSLAVWLSHELKHVKRIVK</sequence>
<dbReference type="Proteomes" id="UP000291343">
    <property type="component" value="Unassembled WGS sequence"/>
</dbReference>
<keyword evidence="5 12" id="KW-1133">Transmembrane helix</keyword>
<keyword evidence="4" id="KW-0479">Metal-binding</keyword>
<comment type="cofactor">
    <cofactor evidence="1">
        <name>heme b</name>
        <dbReference type="ChEBI" id="CHEBI:60344"/>
    </cofactor>
</comment>
<feature type="transmembrane region" description="Helical" evidence="12">
    <location>
        <begin position="169"/>
        <end position="187"/>
    </location>
</feature>
<evidence type="ECO:0000256" key="10">
    <source>
        <dbReference type="ARBA" id="ARBA00044501"/>
    </source>
</evidence>
<keyword evidence="8" id="KW-0350">Heme biosynthesis</keyword>
<evidence type="ECO:0000256" key="5">
    <source>
        <dbReference type="ARBA" id="ARBA00022989"/>
    </source>
</evidence>
<feature type="transmembrane region" description="Helical" evidence="12">
    <location>
        <begin position="85"/>
        <end position="105"/>
    </location>
</feature>
<comment type="catalytic activity">
    <reaction evidence="11">
        <text>Fe(II)-heme o + 2 A + H2O = Fe(II)-heme a + 2 AH2</text>
        <dbReference type="Rhea" id="RHEA:63388"/>
        <dbReference type="ChEBI" id="CHEBI:13193"/>
        <dbReference type="ChEBI" id="CHEBI:15377"/>
        <dbReference type="ChEBI" id="CHEBI:17499"/>
        <dbReference type="ChEBI" id="CHEBI:60530"/>
        <dbReference type="ChEBI" id="CHEBI:61715"/>
        <dbReference type="EC" id="1.17.99.9"/>
    </reaction>
    <physiologicalReaction direction="left-to-right" evidence="11">
        <dbReference type="Rhea" id="RHEA:63389"/>
    </physiologicalReaction>
</comment>
<feature type="transmembrane region" description="Helical" evidence="12">
    <location>
        <begin position="252"/>
        <end position="280"/>
    </location>
</feature>
<dbReference type="GO" id="GO:0120547">
    <property type="term" value="F:heme A synthase activity"/>
    <property type="evidence" value="ECO:0007669"/>
    <property type="project" value="UniProtKB-EC"/>
</dbReference>
<dbReference type="EMBL" id="QKKF02004189">
    <property type="protein sequence ID" value="RZF47445.1"/>
    <property type="molecule type" value="Genomic_DNA"/>
</dbReference>
<evidence type="ECO:0000256" key="7">
    <source>
        <dbReference type="ARBA" id="ARBA00023004"/>
    </source>
</evidence>
<dbReference type="InterPro" id="IPR003780">
    <property type="entry name" value="COX15/CtaA_fam"/>
</dbReference>
<keyword evidence="3 12" id="KW-0812">Transmembrane</keyword>
<dbReference type="InParanoid" id="A0A482XMT2"/>
<proteinExistence type="predicted"/>
<organism evidence="13 14">
    <name type="scientific">Laodelphax striatellus</name>
    <name type="common">Small brown planthopper</name>
    <name type="synonym">Delphax striatella</name>
    <dbReference type="NCBI Taxonomy" id="195883"/>
    <lineage>
        <taxon>Eukaryota</taxon>
        <taxon>Metazoa</taxon>
        <taxon>Ecdysozoa</taxon>
        <taxon>Arthropoda</taxon>
        <taxon>Hexapoda</taxon>
        <taxon>Insecta</taxon>
        <taxon>Pterygota</taxon>
        <taxon>Neoptera</taxon>
        <taxon>Paraneoptera</taxon>
        <taxon>Hemiptera</taxon>
        <taxon>Auchenorrhyncha</taxon>
        <taxon>Fulgoroidea</taxon>
        <taxon>Delphacidae</taxon>
        <taxon>Criomorphinae</taxon>
        <taxon>Laodelphax</taxon>
    </lineage>
</organism>
<evidence type="ECO:0000256" key="1">
    <source>
        <dbReference type="ARBA" id="ARBA00001970"/>
    </source>
</evidence>
<keyword evidence="7" id="KW-0408">Iron</keyword>
<evidence type="ECO:0000256" key="3">
    <source>
        <dbReference type="ARBA" id="ARBA00022692"/>
    </source>
</evidence>
<evidence type="ECO:0000313" key="14">
    <source>
        <dbReference type="Proteomes" id="UP000291343"/>
    </source>
</evidence>
<gene>
    <name evidence="13" type="ORF">LSTR_LSTR007372</name>
</gene>
<evidence type="ECO:0000256" key="12">
    <source>
        <dbReference type="SAM" id="Phobius"/>
    </source>
</evidence>
<evidence type="ECO:0000256" key="8">
    <source>
        <dbReference type="ARBA" id="ARBA00023133"/>
    </source>
</evidence>
<comment type="subcellular location">
    <subcellularLocation>
        <location evidence="2">Membrane</location>
        <topology evidence="2">Multi-pass membrane protein</topology>
    </subcellularLocation>
</comment>
<feature type="transmembrane region" description="Helical" evidence="12">
    <location>
        <begin position="352"/>
        <end position="375"/>
    </location>
</feature>
<feature type="transmembrane region" description="Helical" evidence="12">
    <location>
        <begin position="324"/>
        <end position="340"/>
    </location>
</feature>
<evidence type="ECO:0000313" key="13">
    <source>
        <dbReference type="EMBL" id="RZF47445.1"/>
    </source>
</evidence>
<keyword evidence="14" id="KW-1185">Reference proteome</keyword>
<protein>
    <recommendedName>
        <fullName evidence="15">Cytochrome c oxidase assembly protein COX15</fullName>
    </recommendedName>
</protein>
<keyword evidence="6" id="KW-0560">Oxidoreductase</keyword>
<dbReference type="GO" id="GO:0006784">
    <property type="term" value="P:heme A biosynthetic process"/>
    <property type="evidence" value="ECO:0007669"/>
    <property type="project" value="InterPro"/>
</dbReference>